<dbReference type="GO" id="GO:0006950">
    <property type="term" value="P:response to stress"/>
    <property type="evidence" value="ECO:0007669"/>
    <property type="project" value="TreeGrafter"/>
</dbReference>
<dbReference type="InterPro" id="IPR000835">
    <property type="entry name" value="HTH_MarR-typ"/>
</dbReference>
<dbReference type="RefSeq" id="WP_261617770.1">
    <property type="nucleotide sequence ID" value="NZ_JALIDZ010000011.1"/>
</dbReference>
<dbReference type="PANTHER" id="PTHR33164">
    <property type="entry name" value="TRANSCRIPTIONAL REGULATOR, MARR FAMILY"/>
    <property type="match status" value="1"/>
</dbReference>
<accession>A0AAW5R5J8</accession>
<dbReference type="PROSITE" id="PS50995">
    <property type="entry name" value="HTH_MARR_2"/>
    <property type="match status" value="1"/>
</dbReference>
<dbReference type="SMART" id="SM00347">
    <property type="entry name" value="HTH_MARR"/>
    <property type="match status" value="1"/>
</dbReference>
<reference evidence="3 4" key="1">
    <citation type="submission" date="2022-04" db="EMBL/GenBank/DDBJ databases">
        <authorList>
            <person name="Ye Y.-Q."/>
            <person name="Du Z.-J."/>
        </authorList>
    </citation>
    <scope>NUCLEOTIDE SEQUENCE [LARGE SCALE GENOMIC DNA]</scope>
    <source>
        <strain evidence="3 4">A6E488</strain>
    </source>
</reference>
<organism evidence="3 4">
    <name type="scientific">Microbaculum marinisediminis</name>
    <dbReference type="NCBI Taxonomy" id="2931392"/>
    <lineage>
        <taxon>Bacteria</taxon>
        <taxon>Pseudomonadati</taxon>
        <taxon>Pseudomonadota</taxon>
        <taxon>Alphaproteobacteria</taxon>
        <taxon>Hyphomicrobiales</taxon>
        <taxon>Tepidamorphaceae</taxon>
        <taxon>Microbaculum</taxon>
    </lineage>
</organism>
<dbReference type="PRINTS" id="PR00598">
    <property type="entry name" value="HTHMARR"/>
</dbReference>
<dbReference type="Gene3D" id="1.10.10.10">
    <property type="entry name" value="Winged helix-like DNA-binding domain superfamily/Winged helix DNA-binding domain"/>
    <property type="match status" value="1"/>
</dbReference>
<keyword evidence="4" id="KW-1185">Reference proteome</keyword>
<evidence type="ECO:0000313" key="3">
    <source>
        <dbReference type="EMBL" id="MCT8974183.1"/>
    </source>
</evidence>
<protein>
    <submittedName>
        <fullName evidence="3">MarR family transcriptional regulator</fullName>
    </submittedName>
</protein>
<dbReference type="InterPro" id="IPR036388">
    <property type="entry name" value="WH-like_DNA-bd_sf"/>
</dbReference>
<dbReference type="Pfam" id="PF12802">
    <property type="entry name" value="MarR_2"/>
    <property type="match status" value="1"/>
</dbReference>
<feature type="region of interest" description="Disordered" evidence="1">
    <location>
        <begin position="1"/>
        <end position="23"/>
    </location>
</feature>
<dbReference type="InterPro" id="IPR036390">
    <property type="entry name" value="WH_DNA-bd_sf"/>
</dbReference>
<evidence type="ECO:0000256" key="1">
    <source>
        <dbReference type="SAM" id="MobiDB-lite"/>
    </source>
</evidence>
<dbReference type="AlphaFoldDB" id="A0AAW5R5J8"/>
<comment type="caution">
    <text evidence="3">The sequence shown here is derived from an EMBL/GenBank/DDBJ whole genome shotgun (WGS) entry which is preliminary data.</text>
</comment>
<dbReference type="PANTHER" id="PTHR33164:SF43">
    <property type="entry name" value="HTH-TYPE TRANSCRIPTIONAL REPRESSOR YETL"/>
    <property type="match status" value="1"/>
</dbReference>
<evidence type="ECO:0000313" key="4">
    <source>
        <dbReference type="Proteomes" id="UP001320898"/>
    </source>
</evidence>
<feature type="domain" description="HTH marR-type" evidence="2">
    <location>
        <begin position="28"/>
        <end position="162"/>
    </location>
</feature>
<gene>
    <name evidence="3" type="ORF">MUB46_20145</name>
</gene>
<evidence type="ECO:0000259" key="2">
    <source>
        <dbReference type="PROSITE" id="PS50995"/>
    </source>
</evidence>
<sequence length="172" mass="19226">MTDLDTATTPRKSKKARPGNRTADGKEHLRLWVRLLACAHSAEQRVKGRIKERFGINQTAFNLMSQLDRFPDGIRMGELSRRTVVTGSNVTAVIDDLEKRGFVVRSPAPDDRRAIVISLTDEGREAFAEMAPILASWIEEIFAEFSVESQADLVSRLDELKEAMHATLSTSL</sequence>
<proteinExistence type="predicted"/>
<dbReference type="InterPro" id="IPR039422">
    <property type="entry name" value="MarR/SlyA-like"/>
</dbReference>
<dbReference type="Proteomes" id="UP001320898">
    <property type="component" value="Unassembled WGS sequence"/>
</dbReference>
<dbReference type="SUPFAM" id="SSF46785">
    <property type="entry name" value="Winged helix' DNA-binding domain"/>
    <property type="match status" value="1"/>
</dbReference>
<dbReference type="EMBL" id="JALIDZ010000011">
    <property type="protein sequence ID" value="MCT8974183.1"/>
    <property type="molecule type" value="Genomic_DNA"/>
</dbReference>
<feature type="compositionally biased region" description="Polar residues" evidence="1">
    <location>
        <begin position="1"/>
        <end position="10"/>
    </location>
</feature>
<dbReference type="GO" id="GO:0003700">
    <property type="term" value="F:DNA-binding transcription factor activity"/>
    <property type="evidence" value="ECO:0007669"/>
    <property type="project" value="InterPro"/>
</dbReference>
<name>A0AAW5R5J8_9HYPH</name>